<accession>A0A2P2N189</accession>
<evidence type="ECO:0000313" key="2">
    <source>
        <dbReference type="EMBL" id="MBX36253.1"/>
    </source>
</evidence>
<feature type="compositionally biased region" description="Polar residues" evidence="1">
    <location>
        <begin position="54"/>
        <end position="63"/>
    </location>
</feature>
<name>A0A2P2N189_RHIMU</name>
<dbReference type="EMBL" id="GGEC01055769">
    <property type="protein sequence ID" value="MBX36253.1"/>
    <property type="molecule type" value="Transcribed_RNA"/>
</dbReference>
<dbReference type="AlphaFoldDB" id="A0A2P2N189"/>
<feature type="region of interest" description="Disordered" evidence="1">
    <location>
        <begin position="42"/>
        <end position="70"/>
    </location>
</feature>
<protein>
    <submittedName>
        <fullName evidence="2">Uncharacterized protein</fullName>
    </submittedName>
</protein>
<organism evidence="2">
    <name type="scientific">Rhizophora mucronata</name>
    <name type="common">Asiatic mangrove</name>
    <dbReference type="NCBI Taxonomy" id="61149"/>
    <lineage>
        <taxon>Eukaryota</taxon>
        <taxon>Viridiplantae</taxon>
        <taxon>Streptophyta</taxon>
        <taxon>Embryophyta</taxon>
        <taxon>Tracheophyta</taxon>
        <taxon>Spermatophyta</taxon>
        <taxon>Magnoliopsida</taxon>
        <taxon>eudicotyledons</taxon>
        <taxon>Gunneridae</taxon>
        <taxon>Pentapetalae</taxon>
        <taxon>rosids</taxon>
        <taxon>fabids</taxon>
        <taxon>Malpighiales</taxon>
        <taxon>Rhizophoraceae</taxon>
        <taxon>Rhizophora</taxon>
    </lineage>
</organism>
<evidence type="ECO:0000256" key="1">
    <source>
        <dbReference type="SAM" id="MobiDB-lite"/>
    </source>
</evidence>
<reference evidence="2" key="1">
    <citation type="submission" date="2018-02" db="EMBL/GenBank/DDBJ databases">
        <title>Rhizophora mucronata_Transcriptome.</title>
        <authorList>
            <person name="Meera S.P."/>
            <person name="Sreeshan A."/>
            <person name="Augustine A."/>
        </authorList>
    </citation>
    <scope>NUCLEOTIDE SEQUENCE</scope>
    <source>
        <tissue evidence="2">Leaf</tissue>
    </source>
</reference>
<sequence length="102" mass="10725">MALGLPSICHASANVSRCPALLNLPPNSPDAQVFYQFAKSLNHGADSPSPTPIGGNTQQRTTSSGGGPSVQLKSGSVWVLEIFPLWALLWHFACSPLLNVAN</sequence>
<proteinExistence type="predicted"/>